<dbReference type="EMBL" id="PJQY01002153">
    <property type="protein sequence ID" value="PQP96010.1"/>
    <property type="molecule type" value="Genomic_DNA"/>
</dbReference>
<comment type="caution">
    <text evidence="2">The sequence shown here is derived from an EMBL/GenBank/DDBJ whole genome shotgun (WGS) entry which is preliminary data.</text>
</comment>
<dbReference type="Proteomes" id="UP000250321">
    <property type="component" value="Unassembled WGS sequence"/>
</dbReference>
<organism evidence="2 3">
    <name type="scientific">Prunus yedoensis var. nudiflora</name>
    <dbReference type="NCBI Taxonomy" id="2094558"/>
    <lineage>
        <taxon>Eukaryota</taxon>
        <taxon>Viridiplantae</taxon>
        <taxon>Streptophyta</taxon>
        <taxon>Embryophyta</taxon>
        <taxon>Tracheophyta</taxon>
        <taxon>Spermatophyta</taxon>
        <taxon>Magnoliopsida</taxon>
        <taxon>eudicotyledons</taxon>
        <taxon>Gunneridae</taxon>
        <taxon>Pentapetalae</taxon>
        <taxon>rosids</taxon>
        <taxon>fabids</taxon>
        <taxon>Rosales</taxon>
        <taxon>Rosaceae</taxon>
        <taxon>Amygdaloideae</taxon>
        <taxon>Amygdaleae</taxon>
        <taxon>Prunus</taxon>
    </lineage>
</organism>
<keyword evidence="1" id="KW-0472">Membrane</keyword>
<accession>A0A314XWJ7</accession>
<sequence length="104" mass="11698">MIPPVRWPSTKYPLLPRRSSSSSGNVRSLITSLATFYTEQVMSAISDVFDKDMDFSQFCKMCIAVFVVVAYIKPRSIRFGVPAIFTLLAATLNFLTTFESFNIV</sequence>
<dbReference type="AlphaFoldDB" id="A0A314XWJ7"/>
<keyword evidence="3" id="KW-1185">Reference proteome</keyword>
<reference evidence="2 3" key="1">
    <citation type="submission" date="2018-02" db="EMBL/GenBank/DDBJ databases">
        <title>Draft genome of wild Prunus yedoensis var. nudiflora.</title>
        <authorList>
            <person name="Baek S."/>
            <person name="Kim J.-H."/>
            <person name="Choi K."/>
            <person name="Kim G.-B."/>
            <person name="Cho A."/>
            <person name="Jang H."/>
            <person name="Shin C.-H."/>
            <person name="Yu H.-J."/>
            <person name="Mun J.-H."/>
        </authorList>
    </citation>
    <scope>NUCLEOTIDE SEQUENCE [LARGE SCALE GENOMIC DNA]</scope>
    <source>
        <strain evidence="3">cv. Jeju island</strain>
        <tissue evidence="2">Leaf</tissue>
    </source>
</reference>
<feature type="transmembrane region" description="Helical" evidence="1">
    <location>
        <begin position="55"/>
        <end position="72"/>
    </location>
</feature>
<proteinExistence type="predicted"/>
<feature type="transmembrane region" description="Helical" evidence="1">
    <location>
        <begin position="79"/>
        <end position="98"/>
    </location>
</feature>
<name>A0A314XWJ7_PRUYE</name>
<keyword evidence="1" id="KW-1133">Transmembrane helix</keyword>
<evidence type="ECO:0000256" key="1">
    <source>
        <dbReference type="SAM" id="Phobius"/>
    </source>
</evidence>
<gene>
    <name evidence="2" type="ORF">Pyn_28421</name>
</gene>
<evidence type="ECO:0000313" key="2">
    <source>
        <dbReference type="EMBL" id="PQP96010.1"/>
    </source>
</evidence>
<protein>
    <submittedName>
        <fullName evidence="2">Uncharacterized protein</fullName>
    </submittedName>
</protein>
<evidence type="ECO:0000313" key="3">
    <source>
        <dbReference type="Proteomes" id="UP000250321"/>
    </source>
</evidence>
<keyword evidence="1" id="KW-0812">Transmembrane</keyword>